<dbReference type="AlphaFoldDB" id="A0AAJ0PEZ1"/>
<evidence type="ECO:0000313" key="2">
    <source>
        <dbReference type="EMBL" id="KTT17377.1"/>
    </source>
</evidence>
<reference evidence="2 3" key="1">
    <citation type="journal article" date="2016" name="Front. Microbiol.">
        <title>Genomic Resource of Rice Seed Associated Bacteria.</title>
        <authorList>
            <person name="Midha S."/>
            <person name="Bansal K."/>
            <person name="Sharma S."/>
            <person name="Kumar N."/>
            <person name="Patil P.P."/>
            <person name="Chaudhry V."/>
            <person name="Patil P.B."/>
        </authorList>
    </citation>
    <scope>NUCLEOTIDE SEQUENCE [LARGE SCALE GENOMIC DNA]</scope>
    <source>
        <strain evidence="2 3">NS96</strain>
    </source>
</reference>
<dbReference type="Proteomes" id="UP000071644">
    <property type="component" value="Unassembled WGS sequence"/>
</dbReference>
<evidence type="ECO:0000313" key="3">
    <source>
        <dbReference type="Proteomes" id="UP000071644"/>
    </source>
</evidence>
<evidence type="ECO:0000313" key="1">
    <source>
        <dbReference type="EMBL" id="AQW66797.1"/>
    </source>
</evidence>
<evidence type="ECO:0000313" key="4">
    <source>
        <dbReference type="Proteomes" id="UP000191010"/>
    </source>
</evidence>
<dbReference type="Proteomes" id="UP000191010">
    <property type="component" value="Chromosome"/>
</dbReference>
<sequence>MDSVAVKVPKPWEIEALGSEAFTLMNIKVMALSRKILSILQSTKRLAAYHVINEAYLRLR</sequence>
<keyword evidence="4" id="KW-1185">Reference proteome</keyword>
<proteinExistence type="predicted"/>
<dbReference type="EMBL" id="LDSN01000030">
    <property type="protein sequence ID" value="KTT17377.1"/>
    <property type="molecule type" value="Genomic_DNA"/>
</dbReference>
<reference evidence="1 4" key="2">
    <citation type="submission" date="2017-02" db="EMBL/GenBank/DDBJ databases">
        <authorList>
            <person name="Guo L."/>
        </authorList>
    </citation>
    <scope>NUCLEOTIDE SEQUENCE [LARGE SCALE GENOMIC DNA]</scope>
    <source>
        <strain evidence="1 4">PRS09-11288</strain>
    </source>
</reference>
<organism evidence="2 3">
    <name type="scientific">Pseudomonas parafulva</name>
    <dbReference type="NCBI Taxonomy" id="157782"/>
    <lineage>
        <taxon>Bacteria</taxon>
        <taxon>Pseudomonadati</taxon>
        <taxon>Pseudomonadota</taxon>
        <taxon>Gammaproteobacteria</taxon>
        <taxon>Pseudomonadales</taxon>
        <taxon>Pseudomonadaceae</taxon>
        <taxon>Pseudomonas</taxon>
    </lineage>
</organism>
<protein>
    <submittedName>
        <fullName evidence="2">Uncharacterized protein</fullName>
    </submittedName>
</protein>
<gene>
    <name evidence="1" type="ORF">B2J77_00420</name>
    <name evidence="2" type="ORF">NS96R_12090</name>
</gene>
<dbReference type="EMBL" id="CP019952">
    <property type="protein sequence ID" value="AQW66797.1"/>
    <property type="molecule type" value="Genomic_DNA"/>
</dbReference>
<name>A0AAJ0PEZ1_9PSED</name>
<accession>A0AAJ0PEZ1</accession>